<feature type="region of interest" description="Disordered" evidence="1">
    <location>
        <begin position="172"/>
        <end position="227"/>
    </location>
</feature>
<dbReference type="GO" id="GO:0008544">
    <property type="term" value="P:epidermis development"/>
    <property type="evidence" value="ECO:0007669"/>
    <property type="project" value="TreeGrafter"/>
</dbReference>
<dbReference type="Ensembl" id="ENSCMIT00000042901.1">
    <property type="protein sequence ID" value="ENSCMIP00000042290.1"/>
    <property type="gene ID" value="ENSCMIG00000017580.1"/>
</dbReference>
<dbReference type="InterPro" id="IPR039363">
    <property type="entry name" value="ZNF750"/>
</dbReference>
<organism evidence="2 3">
    <name type="scientific">Callorhinchus milii</name>
    <name type="common">Ghost shark</name>
    <dbReference type="NCBI Taxonomy" id="7868"/>
    <lineage>
        <taxon>Eukaryota</taxon>
        <taxon>Metazoa</taxon>
        <taxon>Chordata</taxon>
        <taxon>Craniata</taxon>
        <taxon>Vertebrata</taxon>
        <taxon>Chondrichthyes</taxon>
        <taxon>Holocephali</taxon>
        <taxon>Chimaeriformes</taxon>
        <taxon>Callorhinchidae</taxon>
        <taxon>Callorhinchus</taxon>
    </lineage>
</organism>
<feature type="region of interest" description="Disordered" evidence="1">
    <location>
        <begin position="1"/>
        <end position="69"/>
    </location>
</feature>
<name>A0A4W3KBD4_CALMI</name>
<evidence type="ECO:0000313" key="3">
    <source>
        <dbReference type="Proteomes" id="UP000314986"/>
    </source>
</evidence>
<dbReference type="InParanoid" id="A0A4W3KBD4"/>
<feature type="compositionally biased region" description="Polar residues" evidence="1">
    <location>
        <begin position="21"/>
        <end position="32"/>
    </location>
</feature>
<evidence type="ECO:0000313" key="2">
    <source>
        <dbReference type="Ensembl" id="ENSCMIP00000042290.1"/>
    </source>
</evidence>
<feature type="compositionally biased region" description="Basic and acidic residues" evidence="1">
    <location>
        <begin position="206"/>
        <end position="225"/>
    </location>
</feature>
<sequence>MNVKTSPKPGSAAMGSPGRPSPTNFAQTSFASESFVDPSHKFSSSTNDSSDRSEKCFTSFKPPRNFKNSQINKYHIQQYQPETTSPPYSNVTIVDYCHGNVPVTTHENDPNMTPLNLSKKGKNSAVEEEKEGRNIIKNALQYRSESCALQMETQVQDMPLNLSVKTLYKNGWQTPENSSQQRADVESRTQLKCTSGSPDSAVEELNSGKDHQRASERKGTRERQVDSTTQAINVAKSAKSCNDEHKQSAAVALCQLAVCGNGKFSNELTASRTDLSEHKSRNPKRSHSKEVNKPQAEAKHAKSNDCGRIFNLRKRPRVA</sequence>
<dbReference type="PANTHER" id="PTHR14678">
    <property type="entry name" value="PROLINE-RICH PROTEIN 35-RELATED"/>
    <property type="match status" value="1"/>
</dbReference>
<feature type="region of interest" description="Disordered" evidence="1">
    <location>
        <begin position="270"/>
        <end position="319"/>
    </location>
</feature>
<reference evidence="3" key="2">
    <citation type="journal article" date="2007" name="PLoS Biol.">
        <title>Survey sequencing and comparative analysis of the elephant shark (Callorhinchus milii) genome.</title>
        <authorList>
            <person name="Venkatesh B."/>
            <person name="Kirkness E.F."/>
            <person name="Loh Y.H."/>
            <person name="Halpern A.L."/>
            <person name="Lee A.P."/>
            <person name="Johnson J."/>
            <person name="Dandona N."/>
            <person name="Viswanathan L.D."/>
            <person name="Tay A."/>
            <person name="Venter J.C."/>
            <person name="Strausberg R.L."/>
            <person name="Brenner S."/>
        </authorList>
    </citation>
    <scope>NUCLEOTIDE SEQUENCE [LARGE SCALE GENOMIC DNA]</scope>
</reference>
<reference evidence="2" key="5">
    <citation type="submission" date="2025-09" db="UniProtKB">
        <authorList>
            <consortium name="Ensembl"/>
        </authorList>
    </citation>
    <scope>IDENTIFICATION</scope>
</reference>
<feature type="compositionally biased region" description="Polar residues" evidence="1">
    <location>
        <begin position="172"/>
        <end position="182"/>
    </location>
</feature>
<dbReference type="AlphaFoldDB" id="A0A4W3KBD4"/>
<evidence type="ECO:0000256" key="1">
    <source>
        <dbReference type="SAM" id="MobiDB-lite"/>
    </source>
</evidence>
<dbReference type="GO" id="GO:0005634">
    <property type="term" value="C:nucleus"/>
    <property type="evidence" value="ECO:0007669"/>
    <property type="project" value="TreeGrafter"/>
</dbReference>
<feature type="region of interest" description="Disordered" evidence="1">
    <location>
        <begin position="105"/>
        <end position="130"/>
    </location>
</feature>
<accession>A0A4W3KBD4</accession>
<dbReference type="STRING" id="7868.ENSCMIP00000042290"/>
<dbReference type="GO" id="GO:0001228">
    <property type="term" value="F:DNA-binding transcription activator activity, RNA polymerase II-specific"/>
    <property type="evidence" value="ECO:0007669"/>
    <property type="project" value="TreeGrafter"/>
</dbReference>
<proteinExistence type="predicted"/>
<keyword evidence="3" id="KW-1185">Reference proteome</keyword>
<feature type="compositionally biased region" description="Basic and acidic residues" evidence="1">
    <location>
        <begin position="288"/>
        <end position="305"/>
    </location>
</feature>
<reference evidence="3" key="1">
    <citation type="journal article" date="2006" name="Science">
        <title>Ancient noncoding elements conserved in the human genome.</title>
        <authorList>
            <person name="Venkatesh B."/>
            <person name="Kirkness E.F."/>
            <person name="Loh Y.H."/>
            <person name="Halpern A.L."/>
            <person name="Lee A.P."/>
            <person name="Johnson J."/>
            <person name="Dandona N."/>
            <person name="Viswanathan L.D."/>
            <person name="Tay A."/>
            <person name="Venter J.C."/>
            <person name="Strausberg R.L."/>
            <person name="Brenner S."/>
        </authorList>
    </citation>
    <scope>NUCLEOTIDE SEQUENCE [LARGE SCALE GENOMIC DNA]</scope>
</reference>
<dbReference type="GO" id="GO:1990841">
    <property type="term" value="F:promoter-specific chromatin binding"/>
    <property type="evidence" value="ECO:0007669"/>
    <property type="project" value="TreeGrafter"/>
</dbReference>
<reference evidence="3" key="3">
    <citation type="journal article" date="2014" name="Nature">
        <title>Elephant shark genome provides unique insights into gnathostome evolution.</title>
        <authorList>
            <consortium name="International Elephant Shark Genome Sequencing Consortium"/>
            <person name="Venkatesh B."/>
            <person name="Lee A.P."/>
            <person name="Ravi V."/>
            <person name="Maurya A.K."/>
            <person name="Lian M.M."/>
            <person name="Swann J.B."/>
            <person name="Ohta Y."/>
            <person name="Flajnik M.F."/>
            <person name="Sutoh Y."/>
            <person name="Kasahara M."/>
            <person name="Hoon S."/>
            <person name="Gangu V."/>
            <person name="Roy S.W."/>
            <person name="Irimia M."/>
            <person name="Korzh V."/>
            <person name="Kondrychyn I."/>
            <person name="Lim Z.W."/>
            <person name="Tay B.H."/>
            <person name="Tohari S."/>
            <person name="Kong K.W."/>
            <person name="Ho S."/>
            <person name="Lorente-Galdos B."/>
            <person name="Quilez J."/>
            <person name="Marques-Bonet T."/>
            <person name="Raney B.J."/>
            <person name="Ingham P.W."/>
            <person name="Tay A."/>
            <person name="Hillier L.W."/>
            <person name="Minx P."/>
            <person name="Boehm T."/>
            <person name="Wilson R.K."/>
            <person name="Brenner S."/>
            <person name="Warren W.C."/>
        </authorList>
    </citation>
    <scope>NUCLEOTIDE SEQUENCE [LARGE SCALE GENOMIC DNA]</scope>
</reference>
<protein>
    <submittedName>
        <fullName evidence="2">Uncharacterized protein</fullName>
    </submittedName>
</protein>
<dbReference type="GO" id="GO:0000978">
    <property type="term" value="F:RNA polymerase II cis-regulatory region sequence-specific DNA binding"/>
    <property type="evidence" value="ECO:0007669"/>
    <property type="project" value="TreeGrafter"/>
</dbReference>
<reference evidence="2" key="4">
    <citation type="submission" date="2025-08" db="UniProtKB">
        <authorList>
            <consortium name="Ensembl"/>
        </authorList>
    </citation>
    <scope>IDENTIFICATION</scope>
</reference>
<feature type="compositionally biased region" description="Polar residues" evidence="1">
    <location>
        <begin position="105"/>
        <end position="116"/>
    </location>
</feature>
<dbReference type="PANTHER" id="PTHR14678:SF1">
    <property type="entry name" value="ZINC FINGER PROTEIN 750"/>
    <property type="match status" value="1"/>
</dbReference>
<dbReference type="Proteomes" id="UP000314986">
    <property type="component" value="Unassembled WGS sequence"/>
</dbReference>
<dbReference type="OMA" id="PTENQNC"/>